<dbReference type="KEGG" id="lkm:EFP84_20115"/>
<proteinExistence type="predicted"/>
<dbReference type="EMBL" id="CP033615">
    <property type="protein sequence ID" value="AYV57929.1"/>
    <property type="molecule type" value="Genomic_DNA"/>
</dbReference>
<protein>
    <submittedName>
        <fullName evidence="2">Uncharacterized protein</fullName>
    </submittedName>
</protein>
<evidence type="ECO:0000313" key="2">
    <source>
        <dbReference type="EMBL" id="AYV57929.1"/>
    </source>
</evidence>
<feature type="region of interest" description="Disordered" evidence="1">
    <location>
        <begin position="1"/>
        <end position="24"/>
    </location>
</feature>
<accession>A0AAD0UV11</accession>
<reference evidence="2 3" key="1">
    <citation type="submission" date="2018-11" db="EMBL/GenBank/DDBJ databases">
        <title>Complete genome sequence of Leptospira kmetyi isolate LS 001/16 from soil sample associated with a leptospirosis patient in Kelantan.</title>
        <authorList>
            <person name="Muhammad Yusoff F."/>
            <person name="Muhammad Yusoff S."/>
            <person name="Ahmad M.N."/>
            <person name="Yusof N.Y."/>
            <person name="Aziah I."/>
        </authorList>
    </citation>
    <scope>NUCLEOTIDE SEQUENCE [LARGE SCALE GENOMIC DNA]</scope>
    <source>
        <strain evidence="2 3">LS 001/16</strain>
    </source>
</reference>
<organism evidence="2 3">
    <name type="scientific">Leptospira kmetyi</name>
    <dbReference type="NCBI Taxonomy" id="408139"/>
    <lineage>
        <taxon>Bacteria</taxon>
        <taxon>Pseudomonadati</taxon>
        <taxon>Spirochaetota</taxon>
        <taxon>Spirochaetia</taxon>
        <taxon>Leptospirales</taxon>
        <taxon>Leptospiraceae</taxon>
        <taxon>Leptospira</taxon>
    </lineage>
</organism>
<evidence type="ECO:0000256" key="1">
    <source>
        <dbReference type="SAM" id="MobiDB-lite"/>
    </source>
</evidence>
<sequence>MNKASKGHRTYNSPTQNTGSSNLKKQRKTQILFFLVRERVSIVRIKENKRYAPELREFLNSYPTKRTT</sequence>
<gene>
    <name evidence="2" type="ORF">EFP84_20115</name>
</gene>
<name>A0AAD0UV11_9LEPT</name>
<evidence type="ECO:0000313" key="3">
    <source>
        <dbReference type="Proteomes" id="UP000276407"/>
    </source>
</evidence>
<dbReference type="Proteomes" id="UP000276407">
    <property type="component" value="Chromosome 2"/>
</dbReference>
<dbReference type="AlphaFoldDB" id="A0AAD0UV11"/>
<feature type="compositionally biased region" description="Polar residues" evidence="1">
    <location>
        <begin position="10"/>
        <end position="23"/>
    </location>
</feature>